<gene>
    <name evidence="4" type="ORF">H257_07609</name>
</gene>
<evidence type="ECO:0000313" key="4">
    <source>
        <dbReference type="EMBL" id="ETV78777.1"/>
    </source>
</evidence>
<evidence type="ECO:0000256" key="2">
    <source>
        <dbReference type="ARBA" id="ARBA00022723"/>
    </source>
</evidence>
<organism evidence="4">
    <name type="scientific">Aphanomyces astaci</name>
    <name type="common">Crayfish plague agent</name>
    <dbReference type="NCBI Taxonomy" id="112090"/>
    <lineage>
        <taxon>Eukaryota</taxon>
        <taxon>Sar</taxon>
        <taxon>Stramenopiles</taxon>
        <taxon>Oomycota</taxon>
        <taxon>Saprolegniomycetes</taxon>
        <taxon>Saprolegniales</taxon>
        <taxon>Verrucalvaceae</taxon>
        <taxon>Aphanomyces</taxon>
    </lineage>
</organism>
<dbReference type="GO" id="GO:0046872">
    <property type="term" value="F:metal ion binding"/>
    <property type="evidence" value="ECO:0007669"/>
    <property type="project" value="UniProtKB-KW"/>
</dbReference>
<dbReference type="STRING" id="112090.W4GGF6"/>
<dbReference type="PANTHER" id="PTHR34615:SF1">
    <property type="entry name" value="PX DOMAIN-CONTAINING PROTEIN"/>
    <property type="match status" value="1"/>
</dbReference>
<feature type="domain" description="DDE Tnp4" evidence="3">
    <location>
        <begin position="165"/>
        <end position="321"/>
    </location>
</feature>
<dbReference type="VEuPathDB" id="FungiDB:H257_07609"/>
<dbReference type="InterPro" id="IPR027806">
    <property type="entry name" value="HARBI1_dom"/>
</dbReference>
<keyword evidence="2" id="KW-0479">Metal-binding</keyword>
<proteinExistence type="predicted"/>
<dbReference type="PANTHER" id="PTHR34615">
    <property type="entry name" value="PX DOMAIN-CONTAINING PROTEIN"/>
    <property type="match status" value="1"/>
</dbReference>
<dbReference type="RefSeq" id="XP_009831496.1">
    <property type="nucleotide sequence ID" value="XM_009833194.1"/>
</dbReference>
<sequence length="384" mass="44096">MYTQSDYFSQFVHRSSLRFRVRLALLRQQQRRSRLTIPAITFTLDDYSDADCIEKFRFTKASLRRLSACLRIPSRVVTTERTSCSGVEALCVRFAVPDRWSGLISMLGRSQSGLCNIFLHVLDHIHNKFDEIIFLDRYRISAQLVEYSNAIIAKGGEVQNVWAFIDGTVRECCRPSGDERHRTVFNGHKRRHAVKFQSLVTPDGIISHAFGPIEGRRHVLTILRQSNLENVLADDDRFAEFVVYGDPAYGYSNHLASPFGGARLTDAQRVVNKSMSRVRISVEWSFGQVVRYWPIVDYKKKMRIGNSPIAKMYKVAVLLTNCITCDRDPQSQQLPPLQHSYCITQRTPSQHHHHGTCRLYNSRRHGNTNTDMQPPVVVAYFISK</sequence>
<accession>W4GGF6</accession>
<dbReference type="Pfam" id="PF13359">
    <property type="entry name" value="DDE_Tnp_4"/>
    <property type="match status" value="1"/>
</dbReference>
<dbReference type="EMBL" id="KI913129">
    <property type="protein sequence ID" value="ETV78777.1"/>
    <property type="molecule type" value="Genomic_DNA"/>
</dbReference>
<dbReference type="OrthoDB" id="127845at2759"/>
<name>W4GGF6_APHAT</name>
<reference evidence="4" key="1">
    <citation type="submission" date="2013-12" db="EMBL/GenBank/DDBJ databases">
        <title>The Genome Sequence of Aphanomyces astaci APO3.</title>
        <authorList>
            <consortium name="The Broad Institute Genomics Platform"/>
            <person name="Russ C."/>
            <person name="Tyler B."/>
            <person name="van West P."/>
            <person name="Dieguez-Uribeondo J."/>
            <person name="Young S.K."/>
            <person name="Zeng Q."/>
            <person name="Gargeya S."/>
            <person name="Fitzgerald M."/>
            <person name="Abouelleil A."/>
            <person name="Alvarado L."/>
            <person name="Chapman S.B."/>
            <person name="Gainer-Dewar J."/>
            <person name="Goldberg J."/>
            <person name="Griggs A."/>
            <person name="Gujja S."/>
            <person name="Hansen M."/>
            <person name="Howarth C."/>
            <person name="Imamovic A."/>
            <person name="Ireland A."/>
            <person name="Larimer J."/>
            <person name="McCowan C."/>
            <person name="Murphy C."/>
            <person name="Pearson M."/>
            <person name="Poon T.W."/>
            <person name="Priest M."/>
            <person name="Roberts A."/>
            <person name="Saif S."/>
            <person name="Shea T."/>
            <person name="Sykes S."/>
            <person name="Wortman J."/>
            <person name="Nusbaum C."/>
            <person name="Birren B."/>
        </authorList>
    </citation>
    <scope>NUCLEOTIDE SEQUENCE [LARGE SCALE GENOMIC DNA]</scope>
    <source>
        <strain evidence="4">APO3</strain>
    </source>
</reference>
<protein>
    <recommendedName>
        <fullName evidence="3">DDE Tnp4 domain-containing protein</fullName>
    </recommendedName>
</protein>
<evidence type="ECO:0000256" key="1">
    <source>
        <dbReference type="ARBA" id="ARBA00001968"/>
    </source>
</evidence>
<dbReference type="AlphaFoldDB" id="W4GGF6"/>
<evidence type="ECO:0000259" key="3">
    <source>
        <dbReference type="Pfam" id="PF13359"/>
    </source>
</evidence>
<dbReference type="GeneID" id="20809605"/>
<comment type="cofactor">
    <cofactor evidence="1">
        <name>a divalent metal cation</name>
        <dbReference type="ChEBI" id="CHEBI:60240"/>
    </cofactor>
</comment>